<evidence type="ECO:0000313" key="2">
    <source>
        <dbReference type="Ensembl" id="ENSSFOP00015069884.1"/>
    </source>
</evidence>
<dbReference type="FunFam" id="2.40.50.90:FF:000004">
    <property type="entry name" value="Staphylococcal nuclease domain-containing protein"/>
    <property type="match status" value="1"/>
</dbReference>
<feature type="domain" description="TNase-like" evidence="1">
    <location>
        <begin position="202"/>
        <end position="337"/>
    </location>
</feature>
<dbReference type="PANTHER" id="PTHR12302:SF2">
    <property type="entry name" value="STAPHYLOCOCCAL NUCLEASE DOMAIN-CONTAINING PROTEIN 1"/>
    <property type="match status" value="1"/>
</dbReference>
<feature type="domain" description="TNase-like" evidence="1">
    <location>
        <begin position="26"/>
        <end position="175"/>
    </location>
</feature>
<keyword evidence="3" id="KW-1185">Reference proteome</keyword>
<dbReference type="FunFam" id="2.40.50.90:FF:000001">
    <property type="entry name" value="Staphylococcal nuclease domain-containing protein"/>
    <property type="match status" value="1"/>
</dbReference>
<accession>A0A8C9W534</accession>
<dbReference type="InterPro" id="IPR016071">
    <property type="entry name" value="Staphylococal_nuclease_OB-fold"/>
</dbReference>
<reference evidence="2" key="2">
    <citation type="submission" date="2025-08" db="UniProtKB">
        <authorList>
            <consortium name="Ensembl"/>
        </authorList>
    </citation>
    <scope>IDENTIFICATION</scope>
</reference>
<dbReference type="GO" id="GO:0004518">
    <property type="term" value="F:nuclease activity"/>
    <property type="evidence" value="ECO:0007669"/>
    <property type="project" value="InterPro"/>
</dbReference>
<dbReference type="SMART" id="SM00318">
    <property type="entry name" value="SNc"/>
    <property type="match status" value="4"/>
</dbReference>
<dbReference type="PROSITE" id="PS50830">
    <property type="entry name" value="TNASE_3"/>
    <property type="match status" value="3"/>
</dbReference>
<sequence length="716" mass="79461">MFLRATADYIKNLYLRISVLSVNTLRVYACILSQILSGCAIIVRGQPRGGPPPERQINLSNVRAGALARRAAQSQPDTRDTPDEPWAFQAREFLRKKMIGKEVCFSVEIKTPQGREYGMVYLGKDTSGENIAESLVAEGLATVRREGIRGNNPEQARLCDLEDQAKAAKKGLWSEGGGSHTIRDIKYSIENLRNFVDSMHQKPVNAIIEHVRDGSVVRALLLPDYYLVTVMLSGIKCPTFKREADGSETPEPFAAEAKFFTESRLLQRDVQIILESCHNQVILGTILHPNGNITELLLREGFARCVDWSMAVYTQGADKLRAAERSAKERKVRIWKDYVAPTANLEQKDRQFVAKVMQIVNADAIVVKLISGETKTIHLSSIRPPRIDGESSQDKDKRFRPLYDIPYMFEAREFLRKKLIGKKVNVTVDYIRAATSGTDIGPGSIPAFPERTCATVTIGGINIAEALVSKGLATVIRYRQDDDQRSSHYDELLAAEARAIKNGKGLHSKKEVPIHRVADISGETQKAKQFLPFLQRAGRSEAVVEHVFSGSRLKLYMPKETCLITFLLAGIECPRGSRNMPGGLQEAEPFSDEATLFTKELVLQREVREPICGASRVALSLCKTFPPAPPMFQHLEGTLLPPLPCNRSSIMWGSSDAVQILDCQGYALLPGPNGSHPEPPANAALQLFSGYIYSLCEKEMSFTCKSLGETVESRAR</sequence>
<dbReference type="GO" id="GO:0003723">
    <property type="term" value="F:RNA binding"/>
    <property type="evidence" value="ECO:0007669"/>
    <property type="project" value="TreeGrafter"/>
</dbReference>
<dbReference type="SUPFAM" id="SSF50199">
    <property type="entry name" value="Staphylococcal nuclease"/>
    <property type="match status" value="4"/>
</dbReference>
<dbReference type="GO" id="GO:0005634">
    <property type="term" value="C:nucleus"/>
    <property type="evidence" value="ECO:0007669"/>
    <property type="project" value="TreeGrafter"/>
</dbReference>
<dbReference type="GO" id="GO:0005829">
    <property type="term" value="C:cytosol"/>
    <property type="evidence" value="ECO:0007669"/>
    <property type="project" value="TreeGrafter"/>
</dbReference>
<organism evidence="2 3">
    <name type="scientific">Scleropages formosus</name>
    <name type="common">Asian bonytongue</name>
    <name type="synonym">Osteoglossum formosum</name>
    <dbReference type="NCBI Taxonomy" id="113540"/>
    <lineage>
        <taxon>Eukaryota</taxon>
        <taxon>Metazoa</taxon>
        <taxon>Chordata</taxon>
        <taxon>Craniata</taxon>
        <taxon>Vertebrata</taxon>
        <taxon>Euteleostomi</taxon>
        <taxon>Actinopterygii</taxon>
        <taxon>Neopterygii</taxon>
        <taxon>Teleostei</taxon>
        <taxon>Osteoglossocephala</taxon>
        <taxon>Osteoglossomorpha</taxon>
        <taxon>Osteoglossiformes</taxon>
        <taxon>Osteoglossidae</taxon>
        <taxon>Scleropages</taxon>
    </lineage>
</organism>
<gene>
    <name evidence="2" type="primary">SND1</name>
    <name evidence="2" type="synonym">snd1</name>
</gene>
<dbReference type="InterPro" id="IPR002071">
    <property type="entry name" value="Thermonucl_AS"/>
</dbReference>
<evidence type="ECO:0000259" key="1">
    <source>
        <dbReference type="PROSITE" id="PS50830"/>
    </source>
</evidence>
<reference evidence="2 3" key="1">
    <citation type="submission" date="2019-04" db="EMBL/GenBank/DDBJ databases">
        <authorList>
            <consortium name="Wellcome Sanger Institute Data Sharing"/>
        </authorList>
    </citation>
    <scope>NUCLEOTIDE SEQUENCE [LARGE SCALE GENOMIC DNA]</scope>
</reference>
<dbReference type="PROSITE" id="PS01284">
    <property type="entry name" value="TNASE_2"/>
    <property type="match status" value="1"/>
</dbReference>
<dbReference type="Proteomes" id="UP000694397">
    <property type="component" value="Chromosome 24"/>
</dbReference>
<dbReference type="Gene3D" id="2.40.50.90">
    <property type="match status" value="4"/>
</dbReference>
<name>A0A8C9W534_SCLFO</name>
<proteinExistence type="predicted"/>
<reference evidence="2" key="3">
    <citation type="submission" date="2025-09" db="UniProtKB">
        <authorList>
            <consortium name="Ensembl"/>
        </authorList>
    </citation>
    <scope>IDENTIFICATION</scope>
</reference>
<dbReference type="GO" id="GO:0006402">
    <property type="term" value="P:mRNA catabolic process"/>
    <property type="evidence" value="ECO:0007669"/>
    <property type="project" value="TreeGrafter"/>
</dbReference>
<dbReference type="GeneTree" id="ENSGT00510000047270"/>
<dbReference type="Ensembl" id="ENSSFOT00015072276.1">
    <property type="protein sequence ID" value="ENSSFOP00015069884.1"/>
    <property type="gene ID" value="ENSSFOG00015001103.2"/>
</dbReference>
<dbReference type="CDD" id="cd00175">
    <property type="entry name" value="SNc"/>
    <property type="match status" value="3"/>
</dbReference>
<protein>
    <submittedName>
        <fullName evidence="2">Staphylococcal nuclease and tudor domain containing 1</fullName>
    </submittedName>
</protein>
<dbReference type="AlphaFoldDB" id="A0A8C9W534"/>
<feature type="domain" description="TNase-like" evidence="1">
    <location>
        <begin position="350"/>
        <end position="509"/>
    </location>
</feature>
<dbReference type="InterPro" id="IPR035437">
    <property type="entry name" value="SNase_OB-fold_sf"/>
</dbReference>
<dbReference type="FunFam" id="2.40.50.90:FF:000002">
    <property type="entry name" value="Staphylococcal nuclease domain-containing protein"/>
    <property type="match status" value="1"/>
</dbReference>
<evidence type="ECO:0000313" key="3">
    <source>
        <dbReference type="Proteomes" id="UP000694397"/>
    </source>
</evidence>
<dbReference type="Pfam" id="PF00565">
    <property type="entry name" value="SNase"/>
    <property type="match status" value="3"/>
</dbReference>
<dbReference type="PANTHER" id="PTHR12302">
    <property type="entry name" value="EBNA2 BINDING PROTEIN P100"/>
    <property type="match status" value="1"/>
</dbReference>